<gene>
    <name evidence="3" type="ORF">CALCODRAFT_553861</name>
</gene>
<evidence type="ECO:0000313" key="4">
    <source>
        <dbReference type="Proteomes" id="UP000076842"/>
    </source>
</evidence>
<sequence length="304" mass="34019">MSTPNTSGLLSTSDVSAIRVQESVAIAGFCLMLYDILTTLDVEINLVWPAPRSLVKVLFLCNRYVTPGLYIYVVYTMSGLMAAPSNQSHSCFEFFLTSLTLEGLCVNGIGAVLMLLRVYALYNRHRGILIVLSALLCLELLGSVIVMAYGVVAADYSMLFIEDIHACVSLHHLSWLWIVFLFMMLFDVVVFYLVVRKTLKYTRETNSSTRLISVLLFDSVGYFLVMIVAELLNIIAYTSFPSNQFLVGINIMWCLNTAMISRIYLNLRSAARPEDWSALTAFKTTGPESYATDDTGWTVYASEE</sequence>
<accession>A0A165I353</accession>
<evidence type="ECO:0000313" key="3">
    <source>
        <dbReference type="EMBL" id="KZT60074.1"/>
    </source>
</evidence>
<dbReference type="Proteomes" id="UP000076842">
    <property type="component" value="Unassembled WGS sequence"/>
</dbReference>
<dbReference type="InParanoid" id="A0A165I353"/>
<keyword evidence="1" id="KW-0472">Membrane</keyword>
<organism evidence="3 4">
    <name type="scientific">Calocera cornea HHB12733</name>
    <dbReference type="NCBI Taxonomy" id="1353952"/>
    <lineage>
        <taxon>Eukaryota</taxon>
        <taxon>Fungi</taxon>
        <taxon>Dikarya</taxon>
        <taxon>Basidiomycota</taxon>
        <taxon>Agaricomycotina</taxon>
        <taxon>Dacrymycetes</taxon>
        <taxon>Dacrymycetales</taxon>
        <taxon>Dacrymycetaceae</taxon>
        <taxon>Calocera</taxon>
    </lineage>
</organism>
<dbReference type="Pfam" id="PF20151">
    <property type="entry name" value="DUF6533"/>
    <property type="match status" value="1"/>
</dbReference>
<evidence type="ECO:0000259" key="2">
    <source>
        <dbReference type="Pfam" id="PF20151"/>
    </source>
</evidence>
<feature type="transmembrane region" description="Helical" evidence="1">
    <location>
        <begin position="245"/>
        <end position="265"/>
    </location>
</feature>
<evidence type="ECO:0000256" key="1">
    <source>
        <dbReference type="SAM" id="Phobius"/>
    </source>
</evidence>
<feature type="transmembrane region" description="Helical" evidence="1">
    <location>
        <begin position="215"/>
        <end position="239"/>
    </location>
</feature>
<keyword evidence="4" id="KW-1185">Reference proteome</keyword>
<reference evidence="3 4" key="1">
    <citation type="journal article" date="2016" name="Mol. Biol. Evol.">
        <title>Comparative Genomics of Early-Diverging Mushroom-Forming Fungi Provides Insights into the Origins of Lignocellulose Decay Capabilities.</title>
        <authorList>
            <person name="Nagy L.G."/>
            <person name="Riley R."/>
            <person name="Tritt A."/>
            <person name="Adam C."/>
            <person name="Daum C."/>
            <person name="Floudas D."/>
            <person name="Sun H."/>
            <person name="Yadav J.S."/>
            <person name="Pangilinan J."/>
            <person name="Larsson K.H."/>
            <person name="Matsuura K."/>
            <person name="Barry K."/>
            <person name="Labutti K."/>
            <person name="Kuo R."/>
            <person name="Ohm R.A."/>
            <person name="Bhattacharya S.S."/>
            <person name="Shirouzu T."/>
            <person name="Yoshinaga Y."/>
            <person name="Martin F.M."/>
            <person name="Grigoriev I.V."/>
            <person name="Hibbett D.S."/>
        </authorList>
    </citation>
    <scope>NUCLEOTIDE SEQUENCE [LARGE SCALE GENOMIC DNA]</scope>
    <source>
        <strain evidence="3 4">HHB12733</strain>
    </source>
</reference>
<dbReference type="InterPro" id="IPR045340">
    <property type="entry name" value="DUF6533"/>
</dbReference>
<protein>
    <recommendedName>
        <fullName evidence="2">DUF6533 domain-containing protein</fullName>
    </recommendedName>
</protein>
<name>A0A165I353_9BASI</name>
<feature type="transmembrane region" description="Helical" evidence="1">
    <location>
        <begin position="54"/>
        <end position="75"/>
    </location>
</feature>
<keyword evidence="1" id="KW-1133">Transmembrane helix</keyword>
<feature type="transmembrane region" description="Helical" evidence="1">
    <location>
        <begin position="128"/>
        <end position="154"/>
    </location>
</feature>
<dbReference type="AlphaFoldDB" id="A0A165I353"/>
<dbReference type="OrthoDB" id="2638860at2759"/>
<dbReference type="EMBL" id="KV423934">
    <property type="protein sequence ID" value="KZT60074.1"/>
    <property type="molecule type" value="Genomic_DNA"/>
</dbReference>
<feature type="domain" description="DUF6533" evidence="2">
    <location>
        <begin position="24"/>
        <end position="67"/>
    </location>
</feature>
<feature type="transmembrane region" description="Helical" evidence="1">
    <location>
        <begin position="174"/>
        <end position="195"/>
    </location>
</feature>
<keyword evidence="1" id="KW-0812">Transmembrane</keyword>
<feature type="transmembrane region" description="Helical" evidence="1">
    <location>
        <begin position="95"/>
        <end position="116"/>
    </location>
</feature>
<dbReference type="STRING" id="1353952.A0A165I353"/>
<feature type="transmembrane region" description="Helical" evidence="1">
    <location>
        <begin position="20"/>
        <end position="42"/>
    </location>
</feature>
<proteinExistence type="predicted"/>